<dbReference type="Proteomes" id="UP000638918">
    <property type="component" value="Unassembled WGS sequence"/>
</dbReference>
<gene>
    <name evidence="1" type="ORF">H9656_08045</name>
</gene>
<comment type="caution">
    <text evidence="1">The sequence shown here is derived from an EMBL/GenBank/DDBJ whole genome shotgun (WGS) entry which is preliminary data.</text>
</comment>
<evidence type="ECO:0000313" key="1">
    <source>
        <dbReference type="EMBL" id="MBD7941335.1"/>
    </source>
</evidence>
<keyword evidence="2" id="KW-1185">Reference proteome</keyword>
<sequence length="373" mass="40258">MPFDFLTPRVERLSADGALSVVHPGGAVGRVLRRPVLLLARDLCAFGLFSTAALPRRRRRQAAMLHARLAAPYLRAGSALSKAGDDYGVWWWDAARVEALLAAQQEMQGAPVVTPETLAQPRGEGWRIVRLTQGYEAQLWRDRALVASAWRRDRYDAAAWSAFVRLQRNAEAAPEAPPAPSDLPIAFDNRDAFALAPVELSREQLALMVGGGAALASLCFAAFLFGQSRELAKDVVRVEEQTAEIRAATPQAEAVQRLNASQQKLVTYRRLEEQTGPLSAAGAAIGILALHDLAPTALNAETETLEFTLPYEAIGKIAPVVAELEGSGYFYAVEPRTDSSAMNLTVKMRVREAAPPLTPEVTAGAAPTSTAQP</sequence>
<dbReference type="EMBL" id="JACSQU010000001">
    <property type="protein sequence ID" value="MBD7941335.1"/>
    <property type="molecule type" value="Genomic_DNA"/>
</dbReference>
<protein>
    <submittedName>
        <fullName evidence="1">Uncharacterized protein</fullName>
    </submittedName>
</protein>
<organism evidence="1 2">
    <name type="scientific">Brevundimonas guildfordensis</name>
    <dbReference type="NCBI Taxonomy" id="2762241"/>
    <lineage>
        <taxon>Bacteria</taxon>
        <taxon>Pseudomonadati</taxon>
        <taxon>Pseudomonadota</taxon>
        <taxon>Alphaproteobacteria</taxon>
        <taxon>Caulobacterales</taxon>
        <taxon>Caulobacteraceae</taxon>
        <taxon>Brevundimonas</taxon>
    </lineage>
</organism>
<evidence type="ECO:0000313" key="2">
    <source>
        <dbReference type="Proteomes" id="UP000638918"/>
    </source>
</evidence>
<proteinExistence type="predicted"/>
<name>A0ABR8R0P3_9CAUL</name>
<reference evidence="1 2" key="1">
    <citation type="submission" date="2020-08" db="EMBL/GenBank/DDBJ databases">
        <title>A Genomic Blueprint of the Chicken Gut Microbiome.</title>
        <authorList>
            <person name="Gilroy R."/>
            <person name="Ravi A."/>
            <person name="Getino M."/>
            <person name="Pursley I."/>
            <person name="Horton D.L."/>
            <person name="Alikhan N.-F."/>
            <person name="Baker D."/>
            <person name="Gharbi K."/>
            <person name="Hall N."/>
            <person name="Watson M."/>
            <person name="Adriaenssens E.M."/>
            <person name="Foster-Nyarko E."/>
            <person name="Jarju S."/>
            <person name="Secka A."/>
            <person name="Antonio M."/>
            <person name="Oren A."/>
            <person name="Chaudhuri R."/>
            <person name="La Ragione R.M."/>
            <person name="Hildebrand F."/>
            <person name="Pallen M.J."/>
        </authorList>
    </citation>
    <scope>NUCLEOTIDE SEQUENCE [LARGE SCALE GENOMIC DNA]</scope>
    <source>
        <strain evidence="1 2">Sa3CVA3</strain>
    </source>
</reference>
<dbReference type="RefSeq" id="WP_191743625.1">
    <property type="nucleotide sequence ID" value="NZ_JACSQU010000001.1"/>
</dbReference>
<accession>A0ABR8R0P3</accession>